<gene>
    <name evidence="1" type="ORF">JL106_05510</name>
</gene>
<dbReference type="AlphaFoldDB" id="A0A938YEJ5"/>
<organism evidence="1 2">
    <name type="scientific">Nakamurella leprariae</name>
    <dbReference type="NCBI Taxonomy" id="2803911"/>
    <lineage>
        <taxon>Bacteria</taxon>
        <taxon>Bacillati</taxon>
        <taxon>Actinomycetota</taxon>
        <taxon>Actinomycetes</taxon>
        <taxon>Nakamurellales</taxon>
        <taxon>Nakamurellaceae</taxon>
        <taxon>Nakamurella</taxon>
    </lineage>
</organism>
<comment type="caution">
    <text evidence="1">The sequence shown here is derived from an EMBL/GenBank/DDBJ whole genome shotgun (WGS) entry which is preliminary data.</text>
</comment>
<sequence length="100" mass="10678">MDGQWSLGQDIINQIGPPGEKPKGTVGAIPVVARLVFADGRQQWWPAQAVRWTRSAVLVAIRPPTGQLRASPWYLWLSAVDVTRVLQVTGGGVAPGVVPG</sequence>
<accession>A0A938YEJ5</accession>
<evidence type="ECO:0000313" key="2">
    <source>
        <dbReference type="Proteomes" id="UP000663792"/>
    </source>
</evidence>
<evidence type="ECO:0000313" key="1">
    <source>
        <dbReference type="EMBL" id="MBM9466739.1"/>
    </source>
</evidence>
<protein>
    <submittedName>
        <fullName evidence="1">Uncharacterized protein</fullName>
    </submittedName>
</protein>
<reference evidence="1" key="1">
    <citation type="submission" date="2021-01" db="EMBL/GenBank/DDBJ databases">
        <title>YIM 132084 draft genome.</title>
        <authorList>
            <person name="An D."/>
        </authorList>
    </citation>
    <scope>NUCLEOTIDE SEQUENCE</scope>
    <source>
        <strain evidence="1">YIM 132084</strain>
    </source>
</reference>
<keyword evidence="2" id="KW-1185">Reference proteome</keyword>
<dbReference type="Proteomes" id="UP000663792">
    <property type="component" value="Unassembled WGS sequence"/>
</dbReference>
<proteinExistence type="predicted"/>
<name>A0A938YEJ5_9ACTN</name>
<dbReference type="EMBL" id="JAERWK010000008">
    <property type="protein sequence ID" value="MBM9466739.1"/>
    <property type="molecule type" value="Genomic_DNA"/>
</dbReference>
<dbReference type="RefSeq" id="WP_205259706.1">
    <property type="nucleotide sequence ID" value="NZ_JAERWK010000008.1"/>
</dbReference>